<comment type="similarity">
    <text evidence="2 9">Belongs to the Mediator complex subunit 5 family.</text>
</comment>
<comment type="subunit">
    <text evidence="9">Component of the Mediator complex.</text>
</comment>
<gene>
    <name evidence="9" type="primary">MED5</name>
    <name evidence="10" type="ORF">M011DRAFT_469385</name>
</gene>
<dbReference type="GO" id="GO:0006357">
    <property type="term" value="P:regulation of transcription by RNA polymerase II"/>
    <property type="evidence" value="ECO:0007669"/>
    <property type="project" value="InterPro"/>
</dbReference>
<organism evidence="10 11">
    <name type="scientific">Sporormia fimetaria CBS 119925</name>
    <dbReference type="NCBI Taxonomy" id="1340428"/>
    <lineage>
        <taxon>Eukaryota</taxon>
        <taxon>Fungi</taxon>
        <taxon>Dikarya</taxon>
        <taxon>Ascomycota</taxon>
        <taxon>Pezizomycotina</taxon>
        <taxon>Dothideomycetes</taxon>
        <taxon>Pleosporomycetidae</taxon>
        <taxon>Pleosporales</taxon>
        <taxon>Sporormiaceae</taxon>
        <taxon>Sporormia</taxon>
    </lineage>
</organism>
<protein>
    <recommendedName>
        <fullName evidence="3 9">Mediator of RNA polymerase II transcription subunit 5</fullName>
    </recommendedName>
    <alternativeName>
        <fullName evidence="8 9">Mediator complex subunit 5</fullName>
    </alternativeName>
</protein>
<dbReference type="GO" id="GO:0016592">
    <property type="term" value="C:mediator complex"/>
    <property type="evidence" value="ECO:0007669"/>
    <property type="project" value="InterPro"/>
</dbReference>
<dbReference type="Proteomes" id="UP000799440">
    <property type="component" value="Unassembled WGS sequence"/>
</dbReference>
<keyword evidence="7 9" id="KW-0539">Nucleus</keyword>
<accession>A0A6A6V5F0</accession>
<sequence length="1025" mass="111555">MDPQSKRWRSLFDACLECRAPVDLFDAAVTKLHCESPLPGLDLAALLLNPRTAGEVSLDGLLVVYAERLLALRKVDASHILAAAYKYSRDRPLPAADAEAEDIAPRWVNSPELQDALFERLCRALQAGTRPLSISEAFQAVTVVTSWMSAMVAAHTSESVIHAMAGIQHHPQQSSISNRDSLGILLVALIENAKVAELLRRDKAKDARKALSQALSSFIPFITQTSPAVATRLEMLQKEHDLHDKSIAHLNGVAGSSAALDVAALQLNAVMDLPSINTRAGLYVFLNALLVGRPLTDDYTIINHLHARYKNEPQIMMTALITAAFDVLANASYRGESTQAMFSYKNFLINRVPVLLVQLAASIYTTTAEICITQALSQIDANAFPPFSQGFEDMLGGNNPLSDTRLDFLNACALHGLIATNTIERLLGEAPMQGPPSSRYGKKQLLAQFKDKFESVNPYINELTALDGNAGAIAGAITEFLAHLCDAQMTMELKTICNLLSRKPENLDVLLQFTTPARLLRPLCQFLDEWRYEESQGEHQPVYDEFGSIFVLVLAFIHRYELTENDLAIGRESFVAQLLQRGHRSIPQGELTEDQGKVLESWLRGLYDSDKEALGNEVFASGRPQDFYFIVPTLFHQTVMACSAEVLSLDTVKNGLEYLQDTFLLPSLVGGLSWMASHALEQTHQDIEVMIQIFHKLVRSAPASGDALAMHSTVLSIVSGRLEKCFSTLKQRYPNRTDIDLLLQAIQPHVGYERSAYPQVSALHKWSSAPSNTLHAGIRQVVQQLSHWMTAATVLQVPQTVPGYTHRLIYASLRILGVHSTLRAILEEVKAQTAAGNGEAALDVATSIICAPTLSNSVLNTDITSAAPMRTRLNLREMLKVSFDNAATLVPTEPILAETIVRLHRRVEAHIVAVADASLATAQLDMANVGIADIPQDAAALDKVLEEAAAVAAASSAMQANQQAFQSNGQHPLDLSSGAMDLGIGAPNPGLAPDMGGLTDLDLGDMGLGMDLGDDDNWGLDLSGM</sequence>
<comment type="subcellular location">
    <subcellularLocation>
        <location evidence="1 9">Nucleus</location>
    </subcellularLocation>
</comment>
<dbReference type="OrthoDB" id="5322661at2759"/>
<reference evidence="10" key="1">
    <citation type="journal article" date="2020" name="Stud. Mycol.">
        <title>101 Dothideomycetes genomes: a test case for predicting lifestyles and emergence of pathogens.</title>
        <authorList>
            <person name="Haridas S."/>
            <person name="Albert R."/>
            <person name="Binder M."/>
            <person name="Bloem J."/>
            <person name="Labutti K."/>
            <person name="Salamov A."/>
            <person name="Andreopoulos B."/>
            <person name="Baker S."/>
            <person name="Barry K."/>
            <person name="Bills G."/>
            <person name="Bluhm B."/>
            <person name="Cannon C."/>
            <person name="Castanera R."/>
            <person name="Culley D."/>
            <person name="Daum C."/>
            <person name="Ezra D."/>
            <person name="Gonzalez J."/>
            <person name="Henrissat B."/>
            <person name="Kuo A."/>
            <person name="Liang C."/>
            <person name="Lipzen A."/>
            <person name="Lutzoni F."/>
            <person name="Magnuson J."/>
            <person name="Mondo S."/>
            <person name="Nolan M."/>
            <person name="Ohm R."/>
            <person name="Pangilinan J."/>
            <person name="Park H.-J."/>
            <person name="Ramirez L."/>
            <person name="Alfaro M."/>
            <person name="Sun H."/>
            <person name="Tritt A."/>
            <person name="Yoshinaga Y."/>
            <person name="Zwiers L.-H."/>
            <person name="Turgeon B."/>
            <person name="Goodwin S."/>
            <person name="Spatafora J."/>
            <person name="Crous P."/>
            <person name="Grigoriev I."/>
        </authorList>
    </citation>
    <scope>NUCLEOTIDE SEQUENCE</scope>
    <source>
        <strain evidence="10">CBS 119925</strain>
    </source>
</reference>
<dbReference type="AlphaFoldDB" id="A0A6A6V5F0"/>
<proteinExistence type="inferred from homology"/>
<keyword evidence="4 9" id="KW-0805">Transcription regulation</keyword>
<dbReference type="PANTHER" id="PTHR35784">
    <property type="entry name" value="MEDIATOR OF RNA POLYMERASE II TRANSCRIPTION SUBUNIT 5"/>
    <property type="match status" value="1"/>
</dbReference>
<keyword evidence="5 9" id="KW-0010">Activator</keyword>
<evidence type="ECO:0000313" key="10">
    <source>
        <dbReference type="EMBL" id="KAF2745715.1"/>
    </source>
</evidence>
<evidence type="ECO:0000256" key="4">
    <source>
        <dbReference type="ARBA" id="ARBA00023015"/>
    </source>
</evidence>
<dbReference type="EMBL" id="MU006581">
    <property type="protein sequence ID" value="KAF2745715.1"/>
    <property type="molecule type" value="Genomic_DNA"/>
</dbReference>
<dbReference type="PANTHER" id="PTHR35784:SF1">
    <property type="entry name" value="MEDIATOR OF RNA POLYMERASE II TRANSCRIPTION SUBUNIT 5"/>
    <property type="match status" value="1"/>
</dbReference>
<evidence type="ECO:0000256" key="1">
    <source>
        <dbReference type="ARBA" id="ARBA00004123"/>
    </source>
</evidence>
<evidence type="ECO:0000256" key="3">
    <source>
        <dbReference type="ARBA" id="ARBA00020628"/>
    </source>
</evidence>
<evidence type="ECO:0000256" key="7">
    <source>
        <dbReference type="ARBA" id="ARBA00023242"/>
    </source>
</evidence>
<evidence type="ECO:0000256" key="6">
    <source>
        <dbReference type="ARBA" id="ARBA00023163"/>
    </source>
</evidence>
<evidence type="ECO:0000256" key="9">
    <source>
        <dbReference type="RuleBase" id="RU364142"/>
    </source>
</evidence>
<evidence type="ECO:0000256" key="2">
    <source>
        <dbReference type="ARBA" id="ARBA00008782"/>
    </source>
</evidence>
<dbReference type="Pfam" id="PF08689">
    <property type="entry name" value="Med5"/>
    <property type="match status" value="1"/>
</dbReference>
<comment type="function">
    <text evidence="9">Component of the Mediator complex, a coactivator involved in the regulated transcription of nearly all RNA polymerase II-dependent genes. Mediator functions as a bridge to convey information from gene-specific regulatory proteins to the basal RNA polymerase II transcription machinery. Mediator is recruited to promoters by direct interactions with regulatory proteins and serves as a scaffold for the assembly of a functional preinitiation complex with RNA polymerase II and the general transcription factors.</text>
</comment>
<keyword evidence="11" id="KW-1185">Reference proteome</keyword>
<evidence type="ECO:0000256" key="5">
    <source>
        <dbReference type="ARBA" id="ARBA00023159"/>
    </source>
</evidence>
<keyword evidence="6 9" id="KW-0804">Transcription</keyword>
<evidence type="ECO:0000256" key="8">
    <source>
        <dbReference type="ARBA" id="ARBA00031256"/>
    </source>
</evidence>
<dbReference type="GO" id="GO:0003712">
    <property type="term" value="F:transcription coregulator activity"/>
    <property type="evidence" value="ECO:0007669"/>
    <property type="project" value="InterPro"/>
</dbReference>
<dbReference type="InterPro" id="IPR014801">
    <property type="entry name" value="Mediator_Med5_fun"/>
</dbReference>
<evidence type="ECO:0000313" key="11">
    <source>
        <dbReference type="Proteomes" id="UP000799440"/>
    </source>
</evidence>
<name>A0A6A6V5F0_9PLEO</name>